<dbReference type="EMBL" id="CP000781">
    <property type="protein sequence ID" value="ABS67093.1"/>
    <property type="molecule type" value="Genomic_DNA"/>
</dbReference>
<keyword evidence="1 10" id="KW-0963">Cytoplasm</keyword>
<keyword evidence="8 10" id="KW-0131">Cell cycle</keyword>
<evidence type="ECO:0000256" key="1">
    <source>
        <dbReference type="ARBA" id="ARBA00022490"/>
    </source>
</evidence>
<dbReference type="Pfam" id="PF08245">
    <property type="entry name" value="Mur_ligase_M"/>
    <property type="match status" value="1"/>
</dbReference>
<dbReference type="SUPFAM" id="SSF53623">
    <property type="entry name" value="MurD-like peptide ligases, catalytic domain"/>
    <property type="match status" value="1"/>
</dbReference>
<evidence type="ECO:0000259" key="13">
    <source>
        <dbReference type="Pfam" id="PF02875"/>
    </source>
</evidence>
<evidence type="ECO:0000256" key="4">
    <source>
        <dbReference type="ARBA" id="ARBA00022741"/>
    </source>
</evidence>
<evidence type="ECO:0000256" key="9">
    <source>
        <dbReference type="ARBA" id="ARBA00023316"/>
    </source>
</evidence>
<keyword evidence="6 10" id="KW-0133">Cell shape</keyword>
<dbReference type="GO" id="GO:0008766">
    <property type="term" value="F:UDP-N-acetylmuramoylalanyl-D-glutamyl-2,6-diaminopimelate-D-alanyl-D-alanine ligase activity"/>
    <property type="evidence" value="ECO:0007669"/>
    <property type="project" value="RHEA"/>
</dbReference>
<comment type="similarity">
    <text evidence="10">Belongs to the MurCDEF family. MurF subfamily.</text>
</comment>
<feature type="domain" description="Mur ligase C-terminal" evidence="13">
    <location>
        <begin position="353"/>
        <end position="467"/>
    </location>
</feature>
<name>A7IGF0_XANP2</name>
<dbReference type="GO" id="GO:0008360">
    <property type="term" value="P:regulation of cell shape"/>
    <property type="evidence" value="ECO:0007669"/>
    <property type="project" value="UniProtKB-KW"/>
</dbReference>
<dbReference type="GO" id="GO:0071555">
    <property type="term" value="P:cell wall organization"/>
    <property type="evidence" value="ECO:0007669"/>
    <property type="project" value="UniProtKB-KW"/>
</dbReference>
<comment type="subcellular location">
    <subcellularLocation>
        <location evidence="10 11">Cytoplasm</location>
    </subcellularLocation>
</comment>
<evidence type="ECO:0000256" key="11">
    <source>
        <dbReference type="RuleBase" id="RU004136"/>
    </source>
</evidence>
<reference evidence="15 16" key="1">
    <citation type="submission" date="2007-07" db="EMBL/GenBank/DDBJ databases">
        <title>Complete sequence of chromosome of Xanthobacter autotrophicus Py2.</title>
        <authorList>
            <consortium name="US DOE Joint Genome Institute"/>
            <person name="Copeland A."/>
            <person name="Lucas S."/>
            <person name="Lapidus A."/>
            <person name="Barry K."/>
            <person name="Glavina del Rio T."/>
            <person name="Hammon N."/>
            <person name="Israni S."/>
            <person name="Dalin E."/>
            <person name="Tice H."/>
            <person name="Pitluck S."/>
            <person name="Sims D."/>
            <person name="Brettin T."/>
            <person name="Bruce D."/>
            <person name="Detter J.C."/>
            <person name="Han C."/>
            <person name="Tapia R."/>
            <person name="Brainard J."/>
            <person name="Schmutz J."/>
            <person name="Larimer F."/>
            <person name="Land M."/>
            <person name="Hauser L."/>
            <person name="Kyrpides N."/>
            <person name="Kim E."/>
            <person name="Ensigns S.A."/>
            <person name="Richardson P."/>
        </authorList>
    </citation>
    <scope>NUCLEOTIDE SEQUENCE [LARGE SCALE GENOMIC DNA]</scope>
    <source>
        <strain evidence="16">ATCC BAA-1158 / Py2</strain>
    </source>
</reference>
<dbReference type="SUPFAM" id="SSF53244">
    <property type="entry name" value="MurD-like peptide ligases, peptide-binding domain"/>
    <property type="match status" value="1"/>
</dbReference>
<dbReference type="InterPro" id="IPR036615">
    <property type="entry name" value="Mur_ligase_C_dom_sf"/>
</dbReference>
<dbReference type="InterPro" id="IPR035911">
    <property type="entry name" value="MurE/MurF_N"/>
</dbReference>
<dbReference type="NCBIfam" id="NF010693">
    <property type="entry name" value="PRK14093.1"/>
    <property type="match status" value="1"/>
</dbReference>
<dbReference type="InterPro" id="IPR005863">
    <property type="entry name" value="UDP-N-AcMur_synth"/>
</dbReference>
<dbReference type="KEGG" id="xau:Xaut_1848"/>
<dbReference type="InterPro" id="IPR000713">
    <property type="entry name" value="Mur_ligase_N"/>
</dbReference>
<evidence type="ECO:0000256" key="5">
    <source>
        <dbReference type="ARBA" id="ARBA00022840"/>
    </source>
</evidence>
<evidence type="ECO:0000259" key="12">
    <source>
        <dbReference type="Pfam" id="PF01225"/>
    </source>
</evidence>
<feature type="binding site" evidence="10">
    <location>
        <begin position="130"/>
        <end position="136"/>
    </location>
    <ligand>
        <name>ATP</name>
        <dbReference type="ChEBI" id="CHEBI:30616"/>
    </ligand>
</feature>
<keyword evidence="3 10" id="KW-0132">Cell division</keyword>
<evidence type="ECO:0000313" key="15">
    <source>
        <dbReference type="EMBL" id="ABS67093.1"/>
    </source>
</evidence>
<evidence type="ECO:0000256" key="6">
    <source>
        <dbReference type="ARBA" id="ARBA00022960"/>
    </source>
</evidence>
<dbReference type="InterPro" id="IPR004101">
    <property type="entry name" value="Mur_ligase_C"/>
</dbReference>
<dbReference type="GO" id="GO:0047480">
    <property type="term" value="F:UDP-N-acetylmuramoyl-tripeptide-D-alanyl-D-alanine ligase activity"/>
    <property type="evidence" value="ECO:0007669"/>
    <property type="project" value="UniProtKB-UniRule"/>
</dbReference>
<dbReference type="eggNOG" id="COG0770">
    <property type="taxonomic scope" value="Bacteria"/>
</dbReference>
<dbReference type="InterPro" id="IPR036565">
    <property type="entry name" value="Mur-like_cat_sf"/>
</dbReference>
<sequence length="493" mass="50951">MGAGFAGGSGMNMSAGMSGRVLHTVGEMVEATGAAVRGAPHDVTGISIDSRTLVPGDAFFAITGENSDGHAYVEKALGAGAALCVVARDRADGFPADAPLLVVDDVLAALTDVARAARARSKAQIVAVTGSVGKTTTKEALRIALGADGETHASAASYNNHWGVPLSLARFPREARYGVFEIGMNHPGEITPLVRLVRPHVAIVTTVEPVHIAQFSSIEEIADAKAEIFDGVEPGGAAVLNLDNPLFDRLKAAAAARGISRIVSFGSGEGADVRLKDAALKSYCSVAVADVMGTPVTFKVGMPGRHIVQNMLAVLAAAKLAGADMALAALALSHLKPPPGRGVPLQLQLKGGQATLLDESYNANPASMRAALDVLSRTPVGPRGRRIAVLGDMLELGPDGEAHHAGLAEAIVAAKIDQVYCCGPQMHALWQALPSERRGGYAIHATHLEPMVAAAIRVGDTLMVKGSNGSRMGPLVKKLAERFRAGEDALLEG</sequence>
<comment type="function">
    <text evidence="10 11">Involved in cell wall formation. Catalyzes the final step in the synthesis of UDP-N-acetylmuramoyl-pentapeptide, the precursor of murein.</text>
</comment>
<dbReference type="STRING" id="78245.Xaut_1848"/>
<evidence type="ECO:0000256" key="10">
    <source>
        <dbReference type="HAMAP-Rule" id="MF_02019"/>
    </source>
</evidence>
<dbReference type="GO" id="GO:0005524">
    <property type="term" value="F:ATP binding"/>
    <property type="evidence" value="ECO:0007669"/>
    <property type="project" value="UniProtKB-UniRule"/>
</dbReference>
<keyword evidence="2 10" id="KW-0436">Ligase</keyword>
<dbReference type="Proteomes" id="UP000002417">
    <property type="component" value="Chromosome"/>
</dbReference>
<comment type="pathway">
    <text evidence="10 11">Cell wall biogenesis; peptidoglycan biosynthesis.</text>
</comment>
<evidence type="ECO:0000256" key="2">
    <source>
        <dbReference type="ARBA" id="ARBA00022598"/>
    </source>
</evidence>
<dbReference type="NCBIfam" id="TIGR01143">
    <property type="entry name" value="murF"/>
    <property type="match status" value="1"/>
</dbReference>
<evidence type="ECO:0000313" key="16">
    <source>
        <dbReference type="Proteomes" id="UP000002417"/>
    </source>
</evidence>
<dbReference type="Pfam" id="PF01225">
    <property type="entry name" value="Mur_ligase"/>
    <property type="match status" value="1"/>
</dbReference>
<dbReference type="EC" id="6.3.2.10" evidence="10 11"/>
<dbReference type="PANTHER" id="PTHR43024:SF1">
    <property type="entry name" value="UDP-N-ACETYLMURAMOYL-TRIPEPTIDE--D-ALANYL-D-ALANINE LIGASE"/>
    <property type="match status" value="1"/>
</dbReference>
<proteinExistence type="inferred from homology"/>
<dbReference type="HOGENOM" id="CLU_031507_4_1_5"/>
<evidence type="ECO:0000259" key="14">
    <source>
        <dbReference type="Pfam" id="PF08245"/>
    </source>
</evidence>
<dbReference type="GO" id="GO:0009252">
    <property type="term" value="P:peptidoglycan biosynthetic process"/>
    <property type="evidence" value="ECO:0007669"/>
    <property type="project" value="UniProtKB-UniRule"/>
</dbReference>
<evidence type="ECO:0000256" key="7">
    <source>
        <dbReference type="ARBA" id="ARBA00022984"/>
    </source>
</evidence>
<dbReference type="InterPro" id="IPR051046">
    <property type="entry name" value="MurCDEF_CellWall_CoF430Synth"/>
</dbReference>
<dbReference type="Pfam" id="PF02875">
    <property type="entry name" value="Mur_ligase_C"/>
    <property type="match status" value="1"/>
</dbReference>
<keyword evidence="7 10" id="KW-0573">Peptidoglycan synthesis</keyword>
<dbReference type="PANTHER" id="PTHR43024">
    <property type="entry name" value="UDP-N-ACETYLMURAMOYL-TRIPEPTIDE--D-ALANYL-D-ALANINE LIGASE"/>
    <property type="match status" value="1"/>
</dbReference>
<dbReference type="GO" id="GO:0051301">
    <property type="term" value="P:cell division"/>
    <property type="evidence" value="ECO:0007669"/>
    <property type="project" value="UniProtKB-KW"/>
</dbReference>
<dbReference type="GO" id="GO:0005737">
    <property type="term" value="C:cytoplasm"/>
    <property type="evidence" value="ECO:0007669"/>
    <property type="project" value="UniProtKB-SubCell"/>
</dbReference>
<keyword evidence="5 10" id="KW-0067">ATP-binding</keyword>
<dbReference type="Gene3D" id="3.40.1190.10">
    <property type="entry name" value="Mur-like, catalytic domain"/>
    <property type="match status" value="1"/>
</dbReference>
<evidence type="ECO:0000256" key="3">
    <source>
        <dbReference type="ARBA" id="ARBA00022618"/>
    </source>
</evidence>
<protein>
    <recommendedName>
        <fullName evidence="10 11">UDP-N-acetylmuramoyl-tripeptide--D-alanyl-D-alanine ligase</fullName>
        <ecNumber evidence="10 11">6.3.2.10</ecNumber>
    </recommendedName>
    <alternativeName>
        <fullName evidence="10">D-alanyl-D-alanine-adding enzyme</fullName>
    </alternativeName>
</protein>
<accession>A7IGF0</accession>
<feature type="domain" description="Mur ligase central" evidence="14">
    <location>
        <begin position="128"/>
        <end position="318"/>
    </location>
</feature>
<comment type="catalytic activity">
    <reaction evidence="10 11">
        <text>D-alanyl-D-alanine + UDP-N-acetyl-alpha-D-muramoyl-L-alanyl-gamma-D-glutamyl-meso-2,6-diaminopimelate + ATP = UDP-N-acetyl-alpha-D-muramoyl-L-alanyl-gamma-D-glutamyl-meso-2,6-diaminopimeloyl-D-alanyl-D-alanine + ADP + phosphate + H(+)</text>
        <dbReference type="Rhea" id="RHEA:28374"/>
        <dbReference type="ChEBI" id="CHEBI:15378"/>
        <dbReference type="ChEBI" id="CHEBI:30616"/>
        <dbReference type="ChEBI" id="CHEBI:43474"/>
        <dbReference type="ChEBI" id="CHEBI:57822"/>
        <dbReference type="ChEBI" id="CHEBI:61386"/>
        <dbReference type="ChEBI" id="CHEBI:83905"/>
        <dbReference type="ChEBI" id="CHEBI:456216"/>
        <dbReference type="EC" id="6.3.2.10"/>
    </reaction>
</comment>
<organism evidence="15 16">
    <name type="scientific">Xanthobacter autotrophicus (strain ATCC BAA-1158 / Py2)</name>
    <dbReference type="NCBI Taxonomy" id="78245"/>
    <lineage>
        <taxon>Bacteria</taxon>
        <taxon>Pseudomonadati</taxon>
        <taxon>Pseudomonadota</taxon>
        <taxon>Alphaproteobacteria</taxon>
        <taxon>Hyphomicrobiales</taxon>
        <taxon>Xanthobacteraceae</taxon>
        <taxon>Xanthobacter</taxon>
    </lineage>
</organism>
<dbReference type="AlphaFoldDB" id="A7IGF0"/>
<dbReference type="Gene3D" id="3.40.1390.10">
    <property type="entry name" value="MurE/MurF, N-terminal domain"/>
    <property type="match status" value="1"/>
</dbReference>
<evidence type="ECO:0000256" key="8">
    <source>
        <dbReference type="ARBA" id="ARBA00023306"/>
    </source>
</evidence>
<keyword evidence="9 10" id="KW-0961">Cell wall biogenesis/degradation</keyword>
<dbReference type="PhylomeDB" id="A7IGF0"/>
<dbReference type="SUPFAM" id="SSF63418">
    <property type="entry name" value="MurE/MurF N-terminal domain"/>
    <property type="match status" value="1"/>
</dbReference>
<keyword evidence="4 10" id="KW-0547">Nucleotide-binding</keyword>
<dbReference type="HAMAP" id="MF_02019">
    <property type="entry name" value="MurF"/>
    <property type="match status" value="1"/>
</dbReference>
<dbReference type="UniPathway" id="UPA00219"/>
<feature type="domain" description="Mur ligase N-terminal catalytic" evidence="12">
    <location>
        <begin position="43"/>
        <end position="116"/>
    </location>
</feature>
<gene>
    <name evidence="10" type="primary">murF</name>
    <name evidence="15" type="ordered locus">Xaut_1848</name>
</gene>
<dbReference type="InterPro" id="IPR013221">
    <property type="entry name" value="Mur_ligase_cen"/>
</dbReference>
<dbReference type="Gene3D" id="3.90.190.20">
    <property type="entry name" value="Mur ligase, C-terminal domain"/>
    <property type="match status" value="1"/>
</dbReference>
<keyword evidence="16" id="KW-1185">Reference proteome</keyword>